<dbReference type="PANTHER" id="PTHR12894">
    <property type="entry name" value="CNH DOMAIN CONTAINING"/>
    <property type="match status" value="1"/>
</dbReference>
<evidence type="ECO:0000259" key="6">
    <source>
        <dbReference type="PROSITE" id="PS51004"/>
    </source>
</evidence>
<dbReference type="GO" id="GO:0005737">
    <property type="term" value="C:cytoplasm"/>
    <property type="evidence" value="ECO:0007669"/>
    <property type="project" value="UniProtKB-SubCell"/>
</dbReference>
<dbReference type="PROSITE" id="PS51004">
    <property type="entry name" value="SEMA"/>
    <property type="match status" value="1"/>
</dbReference>
<feature type="domain" description="Sema" evidence="6">
    <location>
        <begin position="1"/>
        <end position="117"/>
    </location>
</feature>
<evidence type="ECO:0000313" key="7">
    <source>
        <dbReference type="EMBL" id="KAF5369004.1"/>
    </source>
</evidence>
<sequence>MASPLIAVAVPPYQVQPLIETVFSLPASALEGVQARCAQAYGSEIYVGCSNGELLRFALQADDPNKSESYTLLSRQSVPLDKPIEDILLVPSISRALVQSDSQLHFYTIPSLDPVPSNIIRPIRQVVTFTVDYLHLKRPPFSGSSPVPQAVDLCVVKRNALLLFSLREKLFYQKEIPFPLGGTLARRIGNSLCISDRTEGNYNFVNLEKAENFPLLPLSQALDGDFIPEPSITVTGDDEYLICSWTGQNTLGLFINSNGDPVRGTLEWPAYPKAVCLDYPYITTLLPNDTIEIHNIDTQQLAQIVPAPASPSPFPERSRLISSLSGYLVPSTQRSSKMRIVPVRLLRGPEVAVS</sequence>
<dbReference type="PANTHER" id="PTHR12894:SF27">
    <property type="entry name" value="TRANSFORMING GROWTH FACTOR-BETA RECEPTOR-ASSOCIATED PROTEIN 1"/>
    <property type="match status" value="1"/>
</dbReference>
<keyword evidence="8" id="KW-1185">Reference proteome</keyword>
<evidence type="ECO:0000259" key="5">
    <source>
        <dbReference type="PROSITE" id="PS50219"/>
    </source>
</evidence>
<dbReference type="InterPro" id="IPR032914">
    <property type="entry name" value="Vam6/VPS39/TRAP1"/>
</dbReference>
<reference evidence="7 8" key="1">
    <citation type="journal article" date="2020" name="ISME J.">
        <title>Uncovering the hidden diversity of litter-decomposition mechanisms in mushroom-forming fungi.</title>
        <authorList>
            <person name="Floudas D."/>
            <person name="Bentzer J."/>
            <person name="Ahren D."/>
            <person name="Johansson T."/>
            <person name="Persson P."/>
            <person name="Tunlid A."/>
        </authorList>
    </citation>
    <scope>NUCLEOTIDE SEQUENCE [LARGE SCALE GENOMIC DNA]</scope>
    <source>
        <strain evidence="7 8">CBS 291.85</strain>
    </source>
</reference>
<protein>
    <recommendedName>
        <fullName evidence="9">CNH domain-containing protein</fullName>
    </recommendedName>
</protein>
<evidence type="ECO:0000256" key="1">
    <source>
        <dbReference type="ARBA" id="ARBA00004496"/>
    </source>
</evidence>
<gene>
    <name evidence="7" type="ORF">D9758_002863</name>
</gene>
<dbReference type="GO" id="GO:0016020">
    <property type="term" value="C:membrane"/>
    <property type="evidence" value="ECO:0007669"/>
    <property type="project" value="TreeGrafter"/>
</dbReference>
<dbReference type="OrthoDB" id="5325112at2759"/>
<dbReference type="AlphaFoldDB" id="A0A8H5GPV4"/>
<comment type="subcellular location">
    <subcellularLocation>
        <location evidence="1">Cytoplasm</location>
    </subcellularLocation>
</comment>
<evidence type="ECO:0000256" key="4">
    <source>
        <dbReference type="ARBA" id="ARBA00022927"/>
    </source>
</evidence>
<evidence type="ECO:0008006" key="9">
    <source>
        <dbReference type="Google" id="ProtNLM"/>
    </source>
</evidence>
<accession>A0A8H5GPV4</accession>
<dbReference type="GO" id="GO:0006914">
    <property type="term" value="P:autophagy"/>
    <property type="evidence" value="ECO:0007669"/>
    <property type="project" value="TreeGrafter"/>
</dbReference>
<evidence type="ECO:0000256" key="3">
    <source>
        <dbReference type="ARBA" id="ARBA00022490"/>
    </source>
</evidence>
<dbReference type="InterPro" id="IPR001180">
    <property type="entry name" value="CNH_dom"/>
</dbReference>
<dbReference type="EMBL" id="JAACJM010000014">
    <property type="protein sequence ID" value="KAF5369004.1"/>
    <property type="molecule type" value="Genomic_DNA"/>
</dbReference>
<proteinExistence type="predicted"/>
<keyword evidence="3" id="KW-0963">Cytoplasm</keyword>
<evidence type="ECO:0000256" key="2">
    <source>
        <dbReference type="ARBA" id="ARBA00022448"/>
    </source>
</evidence>
<dbReference type="PROSITE" id="PS50219">
    <property type="entry name" value="CNH"/>
    <property type="match status" value="1"/>
</dbReference>
<organism evidence="7 8">
    <name type="scientific">Tetrapyrgos nigripes</name>
    <dbReference type="NCBI Taxonomy" id="182062"/>
    <lineage>
        <taxon>Eukaryota</taxon>
        <taxon>Fungi</taxon>
        <taxon>Dikarya</taxon>
        <taxon>Basidiomycota</taxon>
        <taxon>Agaricomycotina</taxon>
        <taxon>Agaricomycetes</taxon>
        <taxon>Agaricomycetidae</taxon>
        <taxon>Agaricales</taxon>
        <taxon>Marasmiineae</taxon>
        <taxon>Marasmiaceae</taxon>
        <taxon>Tetrapyrgos</taxon>
    </lineage>
</organism>
<keyword evidence="2" id="KW-0813">Transport</keyword>
<name>A0A8H5GPV4_9AGAR</name>
<keyword evidence="4" id="KW-0653">Protein transport</keyword>
<evidence type="ECO:0000313" key="8">
    <source>
        <dbReference type="Proteomes" id="UP000559256"/>
    </source>
</evidence>
<dbReference type="GO" id="GO:0015031">
    <property type="term" value="P:protein transport"/>
    <property type="evidence" value="ECO:0007669"/>
    <property type="project" value="UniProtKB-KW"/>
</dbReference>
<comment type="caution">
    <text evidence="7">The sequence shown here is derived from an EMBL/GenBank/DDBJ whole genome shotgun (WGS) entry which is preliminary data.</text>
</comment>
<dbReference type="InterPro" id="IPR001627">
    <property type="entry name" value="Semap_dom"/>
</dbReference>
<dbReference type="GO" id="GO:0034058">
    <property type="term" value="P:endosomal vesicle fusion"/>
    <property type="evidence" value="ECO:0007669"/>
    <property type="project" value="TreeGrafter"/>
</dbReference>
<dbReference type="Proteomes" id="UP000559256">
    <property type="component" value="Unassembled WGS sequence"/>
</dbReference>
<feature type="domain" description="CNH" evidence="5">
    <location>
        <begin position="32"/>
        <end position="320"/>
    </location>
</feature>
<dbReference type="Pfam" id="PF00780">
    <property type="entry name" value="CNH"/>
    <property type="match status" value="1"/>
</dbReference>